<dbReference type="PROSITE" id="PS51797">
    <property type="entry name" value="TCTP_3"/>
    <property type="match status" value="1"/>
</dbReference>
<comment type="similarity">
    <text evidence="1">Belongs to the TCTP family.</text>
</comment>
<dbReference type="SUPFAM" id="SSF51316">
    <property type="entry name" value="Mss4-like"/>
    <property type="match status" value="1"/>
</dbReference>
<evidence type="ECO:0000313" key="3">
    <source>
        <dbReference type="EMBL" id="JAP94115.1"/>
    </source>
</evidence>
<dbReference type="AlphaFoldDB" id="A0A146KEM9"/>
<dbReference type="InterPro" id="IPR011057">
    <property type="entry name" value="Mss4-like_sf"/>
</dbReference>
<feature type="non-terminal residue" evidence="3">
    <location>
        <position position="1"/>
    </location>
</feature>
<accession>A0A146KEM9</accession>
<organism evidence="3">
    <name type="scientific">Trepomonas sp. PC1</name>
    <dbReference type="NCBI Taxonomy" id="1076344"/>
    <lineage>
        <taxon>Eukaryota</taxon>
        <taxon>Metamonada</taxon>
        <taxon>Diplomonadida</taxon>
        <taxon>Hexamitidae</taxon>
        <taxon>Hexamitinae</taxon>
        <taxon>Trepomonas</taxon>
    </lineage>
</organism>
<dbReference type="EMBL" id="GDID01002491">
    <property type="protein sequence ID" value="JAP94115.1"/>
    <property type="molecule type" value="Transcribed_RNA"/>
</dbReference>
<proteinExistence type="inferred from homology"/>
<dbReference type="Pfam" id="PF00838">
    <property type="entry name" value="TCTP"/>
    <property type="match status" value="1"/>
</dbReference>
<protein>
    <submittedName>
        <fullName evidence="3">Translationally controlled tumor protein-like protein</fullName>
    </submittedName>
</protein>
<evidence type="ECO:0000256" key="1">
    <source>
        <dbReference type="PROSITE-ProRule" id="PRU01133"/>
    </source>
</evidence>
<dbReference type="Gene3D" id="2.170.150.10">
    <property type="entry name" value="Metal Binding Protein, Guanine Nucleotide Exchange Factor, Chain A"/>
    <property type="match status" value="1"/>
</dbReference>
<evidence type="ECO:0000259" key="2">
    <source>
        <dbReference type="PROSITE" id="PS51797"/>
    </source>
</evidence>
<dbReference type="InterPro" id="IPR011323">
    <property type="entry name" value="Mss4/transl-control_tumour"/>
</dbReference>
<sequence length="154" mass="17781">IILKDMVNKHEVLSKAYIDKEDDLFYIVKGKMILPDVEDGAEDVAKVVDIPYKFGLDPIDDCPKAVVASSMKTVMKAVLKSPKFKAMPEEEVNAWKKNAAGWVDNLIKKTFDDYVYYIHGNVEEFDKAYIIFCKWEGETPYFYFLKHALIEEKV</sequence>
<gene>
    <name evidence="3" type="ORF">TPC1_13350</name>
</gene>
<reference evidence="3" key="1">
    <citation type="submission" date="2015-07" db="EMBL/GenBank/DDBJ databases">
        <title>Adaptation to a free-living lifestyle via gene acquisitions in the diplomonad Trepomonas sp. PC1.</title>
        <authorList>
            <person name="Xu F."/>
            <person name="Jerlstrom-Hultqvist J."/>
            <person name="Kolisko M."/>
            <person name="Simpson A.G.B."/>
            <person name="Roger A.J."/>
            <person name="Svard S.G."/>
            <person name="Andersson J.O."/>
        </authorList>
    </citation>
    <scope>NUCLEOTIDE SEQUENCE</scope>
    <source>
        <strain evidence="3">PC1</strain>
    </source>
</reference>
<name>A0A146KEM9_9EUKA</name>
<feature type="domain" description="TCTP" evidence="2">
    <location>
        <begin position="1"/>
        <end position="154"/>
    </location>
</feature>
<dbReference type="InterPro" id="IPR034737">
    <property type="entry name" value="TCTP"/>
</dbReference>
<dbReference type="InterPro" id="IPR018105">
    <property type="entry name" value="Translational_control_tumour_p"/>
</dbReference>